<dbReference type="EMBL" id="CP047363">
    <property type="protein sequence ID" value="QIH79070.1"/>
    <property type="molecule type" value="Genomic_DNA"/>
</dbReference>
<name>A0AAE6X3T6_9STAP</name>
<feature type="transmembrane region" description="Helical" evidence="1">
    <location>
        <begin position="91"/>
        <end position="118"/>
    </location>
</feature>
<evidence type="ECO:0000313" key="3">
    <source>
        <dbReference type="Proteomes" id="UP000501122"/>
    </source>
</evidence>
<keyword evidence="1" id="KW-0812">Transmembrane</keyword>
<gene>
    <name evidence="2" type="ORF">GTN30_10475</name>
</gene>
<keyword evidence="1" id="KW-1133">Transmembrane helix</keyword>
<proteinExistence type="predicted"/>
<dbReference type="AlphaFoldDB" id="A0AAE6X3T6"/>
<feature type="transmembrane region" description="Helical" evidence="1">
    <location>
        <begin position="152"/>
        <end position="172"/>
    </location>
</feature>
<feature type="transmembrane region" description="Helical" evidence="1">
    <location>
        <begin position="207"/>
        <end position="229"/>
    </location>
</feature>
<sequence length="240" mass="27959">MLELKKSLTNKIIYILFLVVCFSFLLGYFLPVGIDKVKSLSQGEFLFSTYTVLTQFGFLLFSFVISYFINKDYGDKNILFYRLIDKNIFSFFYGKVLILFIETFISIFIILVIVSFIYGDFSKLFISLFLYSSVTLQYILIIGLISLFSKNILISIGISIVYWITSVILVAVSKKVSFFAPFDASNNFYRMVEKMYTTSNYTLNIEVILYIVLYLFAILAIQIMLMIIFKKRWINLGIKN</sequence>
<protein>
    <submittedName>
        <fullName evidence="2">Peptide ABC transporter permease</fullName>
    </submittedName>
</protein>
<keyword evidence="1" id="KW-0472">Membrane</keyword>
<feature type="transmembrane region" description="Helical" evidence="1">
    <location>
        <begin position="50"/>
        <end position="70"/>
    </location>
</feature>
<evidence type="ECO:0000256" key="1">
    <source>
        <dbReference type="SAM" id="Phobius"/>
    </source>
</evidence>
<dbReference type="Proteomes" id="UP000501122">
    <property type="component" value="Chromosome"/>
</dbReference>
<dbReference type="RefSeq" id="WP_164953815.1">
    <property type="nucleotide sequence ID" value="NZ_CP047363.1"/>
</dbReference>
<feature type="transmembrane region" description="Helical" evidence="1">
    <location>
        <begin position="124"/>
        <end position="145"/>
    </location>
</feature>
<reference evidence="2" key="1">
    <citation type="journal article" date="2020" name="Antimicrob. Agents Chemother.">
        <title>The novel macrolide resistance genes mef(D), msr(F) and msr(H) are present on resistance islands in Macrococcus canis, Macrococcus caseolyticus and Staphylococcus aureus.</title>
        <authorList>
            <person name="Schwendener S."/>
            <person name="Dona V."/>
            <person name="Perreten V."/>
        </authorList>
    </citation>
    <scope>NUCLEOTIDE SEQUENCE</scope>
    <source>
        <strain evidence="2">Epi0076A</strain>
    </source>
</reference>
<organism evidence="2 3">
    <name type="scientific">Macrococcoides canis</name>
    <dbReference type="NCBI Taxonomy" id="1855823"/>
    <lineage>
        <taxon>Bacteria</taxon>
        <taxon>Bacillati</taxon>
        <taxon>Bacillota</taxon>
        <taxon>Bacilli</taxon>
        <taxon>Bacillales</taxon>
        <taxon>Staphylococcaceae</taxon>
        <taxon>Macrococcoides</taxon>
    </lineage>
</organism>
<accession>A0AAE6X3T6</accession>
<feature type="transmembrane region" description="Helical" evidence="1">
    <location>
        <begin position="12"/>
        <end position="30"/>
    </location>
</feature>
<evidence type="ECO:0000313" key="2">
    <source>
        <dbReference type="EMBL" id="QIH79070.1"/>
    </source>
</evidence>